<keyword evidence="6 7" id="KW-0472">Membrane</keyword>
<comment type="subcellular location">
    <subcellularLocation>
        <location evidence="1 7">Cell membrane</location>
        <topology evidence="1 7">Multi-pass membrane protein</topology>
    </subcellularLocation>
</comment>
<feature type="transmembrane region" description="Helical" evidence="7">
    <location>
        <begin position="272"/>
        <end position="291"/>
    </location>
</feature>
<dbReference type="Proteomes" id="UP000184221">
    <property type="component" value="Unassembled WGS sequence"/>
</dbReference>
<keyword evidence="4 7" id="KW-0812">Transmembrane</keyword>
<accession>A0A1M5U1X1</accession>
<evidence type="ECO:0000313" key="10">
    <source>
        <dbReference type="Proteomes" id="UP000184221"/>
    </source>
</evidence>
<dbReference type="PROSITE" id="PS50928">
    <property type="entry name" value="ABC_TM1"/>
    <property type="match status" value="1"/>
</dbReference>
<sequence>MLNFARFVLTRAVLAMITLIIVSLVVFSLMELVPGDCAERYLAFKNTQGSGISVADIENERVRLGLDRPFLERWGKWIVGAFQGEFGDSCILRVNIAQLLGDKFWISLGLCLASLMLAYAIAVPVGIIAAASHNAVLNNSLRLFSYLGLAMPNFLLALMIMLFSTVYFGDTLTGLFSAEFRDADWSWARVMDLLSNAWLPIFILGWSATAFALQTVRALMSDEIGKLYVTAAEARGVHGRKLLWNYPARHALGPIVNSLGFDLNRIFNELPIVALILTLTEAGALLIEALARSNDQQLAGAIIFLLTASIVTLNFLTDVMLAVLDPRVRKSIVR</sequence>
<evidence type="ECO:0000256" key="2">
    <source>
        <dbReference type="ARBA" id="ARBA00022448"/>
    </source>
</evidence>
<dbReference type="SUPFAM" id="SSF161098">
    <property type="entry name" value="MetI-like"/>
    <property type="match status" value="1"/>
</dbReference>
<protein>
    <submittedName>
        <fullName evidence="9">Peptide/nickel transport system permease protein</fullName>
    </submittedName>
</protein>
<dbReference type="InterPro" id="IPR000515">
    <property type="entry name" value="MetI-like"/>
</dbReference>
<feature type="domain" description="ABC transmembrane type-1" evidence="8">
    <location>
        <begin position="104"/>
        <end position="317"/>
    </location>
</feature>
<feature type="transmembrane region" description="Helical" evidence="7">
    <location>
        <begin position="104"/>
        <end position="131"/>
    </location>
</feature>
<dbReference type="InterPro" id="IPR035906">
    <property type="entry name" value="MetI-like_sf"/>
</dbReference>
<feature type="transmembrane region" description="Helical" evidence="7">
    <location>
        <begin position="12"/>
        <end position="30"/>
    </location>
</feature>
<evidence type="ECO:0000256" key="6">
    <source>
        <dbReference type="ARBA" id="ARBA00023136"/>
    </source>
</evidence>
<dbReference type="RefSeq" id="WP_072777836.1">
    <property type="nucleotide sequence ID" value="NZ_FQXC01000003.1"/>
</dbReference>
<feature type="transmembrane region" description="Helical" evidence="7">
    <location>
        <begin position="197"/>
        <end position="216"/>
    </location>
</feature>
<gene>
    <name evidence="9" type="ORF">SAMN05443551_2454</name>
</gene>
<proteinExistence type="inferred from homology"/>
<dbReference type="AlphaFoldDB" id="A0A1M5U1X1"/>
<dbReference type="OrthoDB" id="9807402at2"/>
<evidence type="ECO:0000256" key="4">
    <source>
        <dbReference type="ARBA" id="ARBA00022692"/>
    </source>
</evidence>
<dbReference type="PANTHER" id="PTHR43163">
    <property type="entry name" value="DIPEPTIDE TRANSPORT SYSTEM PERMEASE PROTEIN DPPB-RELATED"/>
    <property type="match status" value="1"/>
</dbReference>
<dbReference type="GO" id="GO:0005886">
    <property type="term" value="C:plasma membrane"/>
    <property type="evidence" value="ECO:0007669"/>
    <property type="project" value="UniProtKB-SubCell"/>
</dbReference>
<keyword evidence="10" id="KW-1185">Reference proteome</keyword>
<keyword evidence="2 7" id="KW-0813">Transport</keyword>
<evidence type="ECO:0000259" key="8">
    <source>
        <dbReference type="PROSITE" id="PS50928"/>
    </source>
</evidence>
<name>A0A1M5U1X1_9RHOB</name>
<dbReference type="PANTHER" id="PTHR43163:SF6">
    <property type="entry name" value="DIPEPTIDE TRANSPORT SYSTEM PERMEASE PROTEIN DPPB-RELATED"/>
    <property type="match status" value="1"/>
</dbReference>
<dbReference type="InterPro" id="IPR045621">
    <property type="entry name" value="BPD_transp_1_N"/>
</dbReference>
<dbReference type="Gene3D" id="1.10.3720.10">
    <property type="entry name" value="MetI-like"/>
    <property type="match status" value="1"/>
</dbReference>
<dbReference type="STRING" id="996342.SAMN05443551_2454"/>
<dbReference type="EMBL" id="FQXC01000003">
    <property type="protein sequence ID" value="SHH56954.1"/>
    <property type="molecule type" value="Genomic_DNA"/>
</dbReference>
<evidence type="ECO:0000256" key="7">
    <source>
        <dbReference type="RuleBase" id="RU363032"/>
    </source>
</evidence>
<evidence type="ECO:0000313" key="9">
    <source>
        <dbReference type="EMBL" id="SHH56954.1"/>
    </source>
</evidence>
<comment type="similarity">
    <text evidence="7">Belongs to the binding-protein-dependent transport system permease family.</text>
</comment>
<feature type="transmembrane region" description="Helical" evidence="7">
    <location>
        <begin position="297"/>
        <end position="324"/>
    </location>
</feature>
<keyword evidence="3" id="KW-1003">Cell membrane</keyword>
<evidence type="ECO:0000256" key="1">
    <source>
        <dbReference type="ARBA" id="ARBA00004651"/>
    </source>
</evidence>
<dbReference type="Pfam" id="PF00528">
    <property type="entry name" value="BPD_transp_1"/>
    <property type="match status" value="1"/>
</dbReference>
<evidence type="ECO:0000256" key="3">
    <source>
        <dbReference type="ARBA" id="ARBA00022475"/>
    </source>
</evidence>
<dbReference type="Pfam" id="PF19300">
    <property type="entry name" value="BPD_transp_1_N"/>
    <property type="match status" value="1"/>
</dbReference>
<keyword evidence="5 7" id="KW-1133">Transmembrane helix</keyword>
<reference evidence="9 10" key="1">
    <citation type="submission" date="2016-11" db="EMBL/GenBank/DDBJ databases">
        <authorList>
            <person name="Jaros S."/>
            <person name="Januszkiewicz K."/>
            <person name="Wedrychowicz H."/>
        </authorList>
    </citation>
    <scope>NUCLEOTIDE SEQUENCE [LARGE SCALE GENOMIC DNA]</scope>
    <source>
        <strain evidence="9 10">DSM 29431</strain>
    </source>
</reference>
<dbReference type="GO" id="GO:0055085">
    <property type="term" value="P:transmembrane transport"/>
    <property type="evidence" value="ECO:0007669"/>
    <property type="project" value="InterPro"/>
</dbReference>
<organism evidence="9 10">
    <name type="scientific">Marivita hallyeonensis</name>
    <dbReference type="NCBI Taxonomy" id="996342"/>
    <lineage>
        <taxon>Bacteria</taxon>
        <taxon>Pseudomonadati</taxon>
        <taxon>Pseudomonadota</taxon>
        <taxon>Alphaproteobacteria</taxon>
        <taxon>Rhodobacterales</taxon>
        <taxon>Roseobacteraceae</taxon>
        <taxon>Marivita</taxon>
    </lineage>
</organism>
<evidence type="ECO:0000256" key="5">
    <source>
        <dbReference type="ARBA" id="ARBA00022989"/>
    </source>
</evidence>
<feature type="transmembrane region" description="Helical" evidence="7">
    <location>
        <begin position="143"/>
        <end position="168"/>
    </location>
</feature>